<organism evidence="1 2">
    <name type="scientific">Salipaludibacillus neizhouensis</name>
    <dbReference type="NCBI Taxonomy" id="885475"/>
    <lineage>
        <taxon>Bacteria</taxon>
        <taxon>Bacillati</taxon>
        <taxon>Bacillota</taxon>
        <taxon>Bacilli</taxon>
        <taxon>Bacillales</taxon>
        <taxon>Bacillaceae</taxon>
    </lineage>
</organism>
<protein>
    <submittedName>
        <fullName evidence="1">Uncharacterized protein</fullName>
    </submittedName>
</protein>
<reference evidence="1 2" key="1">
    <citation type="submission" date="2017-10" db="EMBL/GenBank/DDBJ databases">
        <title>Bacillus sp. nov., a halophilic bacterium isolated from a Keqin Lake.</title>
        <authorList>
            <person name="Wang H."/>
        </authorList>
    </citation>
    <scope>NUCLEOTIDE SEQUENCE [LARGE SCALE GENOMIC DNA]</scope>
    <source>
        <strain evidence="1 2">KCTC 13187</strain>
    </source>
</reference>
<comment type="caution">
    <text evidence="1">The sequence shown here is derived from an EMBL/GenBank/DDBJ whole genome shotgun (WGS) entry which is preliminary data.</text>
</comment>
<evidence type="ECO:0000313" key="2">
    <source>
        <dbReference type="Proteomes" id="UP000281498"/>
    </source>
</evidence>
<dbReference type="AlphaFoldDB" id="A0A3A9KRW4"/>
<keyword evidence="2" id="KW-1185">Reference proteome</keyword>
<dbReference type="RefSeq" id="WP_110935421.1">
    <property type="nucleotide sequence ID" value="NZ_KZ614146.1"/>
</dbReference>
<dbReference type="Proteomes" id="UP000281498">
    <property type="component" value="Unassembled WGS sequence"/>
</dbReference>
<gene>
    <name evidence="1" type="ORF">CR203_08625</name>
</gene>
<dbReference type="EMBL" id="PDOE01000003">
    <property type="protein sequence ID" value="RKL67416.1"/>
    <property type="molecule type" value="Genomic_DNA"/>
</dbReference>
<accession>A0A3A9KRW4</accession>
<sequence length="109" mass="12949">MLAVNKKNFDIETMYWFIKGNQCKIINVYTKSLGKVYVAYMNKEIIVYYFDNDHVIKHLLNSSRSQLLLKLWKPEPLSENDPNTNNLENILLDMLHKDEWTKMPKGQQV</sequence>
<evidence type="ECO:0000313" key="1">
    <source>
        <dbReference type="EMBL" id="RKL67416.1"/>
    </source>
</evidence>
<name>A0A3A9KRW4_9BACI</name>
<proteinExistence type="predicted"/>